<dbReference type="InterPro" id="IPR027417">
    <property type="entry name" value="P-loop_NTPase"/>
</dbReference>
<feature type="region of interest" description="Disordered" evidence="1">
    <location>
        <begin position="343"/>
        <end position="397"/>
    </location>
</feature>
<dbReference type="InterPro" id="IPR008900">
    <property type="entry name" value="Zot_N"/>
</dbReference>
<proteinExistence type="predicted"/>
<dbReference type="RefSeq" id="WP_279648057.1">
    <property type="nucleotide sequence ID" value="NZ_JAODZE010000053.1"/>
</dbReference>
<protein>
    <submittedName>
        <fullName evidence="3">Zonular occludens toxin domain-containing protein</fullName>
    </submittedName>
</protein>
<evidence type="ECO:0000259" key="2">
    <source>
        <dbReference type="Pfam" id="PF05707"/>
    </source>
</evidence>
<dbReference type="Pfam" id="PF05707">
    <property type="entry name" value="Zot"/>
    <property type="match status" value="1"/>
</dbReference>
<dbReference type="AlphaFoldDB" id="A0AA42HBG9"/>
<organism evidence="3 4">
    <name type="scientific">Stutzerimonas stutzeri</name>
    <name type="common">Pseudomonas stutzeri</name>
    <dbReference type="NCBI Taxonomy" id="316"/>
    <lineage>
        <taxon>Bacteria</taxon>
        <taxon>Pseudomonadati</taxon>
        <taxon>Pseudomonadota</taxon>
        <taxon>Gammaproteobacteria</taxon>
        <taxon>Pseudomonadales</taxon>
        <taxon>Pseudomonadaceae</taxon>
        <taxon>Stutzerimonas</taxon>
    </lineage>
</organism>
<reference evidence="3" key="1">
    <citation type="submission" date="2022-09" db="EMBL/GenBank/DDBJ databases">
        <title>Intensive care unit water sources are persistently colonized with multi-drug resistant bacteria and are the site of extensive horizontal gene transfer of antibiotic resistance genes.</title>
        <authorList>
            <person name="Diorio-Toth L."/>
        </authorList>
    </citation>
    <scope>NUCLEOTIDE SEQUENCE</scope>
    <source>
        <strain evidence="3">GD04147</strain>
    </source>
</reference>
<sequence length="397" mass="44194">MSTATFVLRTGKQGNGKTLNSIKEIDQKAHREGRTVYYCNITDFKPDHPAIKATWVEFDHPETWYDLPQNAIIVIDEAQTWFRVRPQGSKVPLYASRLEIMRKDGHELHAITQSPKLIDSHMRELCGMHIHYYRGRGGKFIKRWEFDQPVMNVGEKLDFPDGQSTRITIDPTYFGCYKSVKDGTEHHFKFRAPRALYVFVVCLVLLGLAAWKISGRIVGDAEPVAEPEQVAQPSKGILATASPASMDTIGVDEYIASRTPRVADVPSSAPRYDQIAQPVTFPRPFCVSTSDLEMLKRNSRRMSVGYDQDGNLAGCRCNSQQGTRVDVSFEFCMNVVTNGLFDDTKPDRQQVAGGDRGTDGGAGRHAGADLQLASLISSSSSPEPVQAQYVPKPLPKL</sequence>
<evidence type="ECO:0000256" key="1">
    <source>
        <dbReference type="SAM" id="MobiDB-lite"/>
    </source>
</evidence>
<gene>
    <name evidence="3" type="ORF">N7335_22685</name>
</gene>
<evidence type="ECO:0000313" key="3">
    <source>
        <dbReference type="EMBL" id="MDH0149198.1"/>
    </source>
</evidence>
<evidence type="ECO:0000313" key="4">
    <source>
        <dbReference type="Proteomes" id="UP001158076"/>
    </source>
</evidence>
<accession>A0AA42HBG9</accession>
<dbReference type="EMBL" id="JAODZE010000053">
    <property type="protein sequence ID" value="MDH0149198.1"/>
    <property type="molecule type" value="Genomic_DNA"/>
</dbReference>
<name>A0AA42HBG9_STUST</name>
<comment type="caution">
    <text evidence="3">The sequence shown here is derived from an EMBL/GenBank/DDBJ whole genome shotgun (WGS) entry which is preliminary data.</text>
</comment>
<dbReference type="Gene3D" id="3.40.50.300">
    <property type="entry name" value="P-loop containing nucleotide triphosphate hydrolases"/>
    <property type="match status" value="1"/>
</dbReference>
<dbReference type="Proteomes" id="UP001158076">
    <property type="component" value="Unassembled WGS sequence"/>
</dbReference>
<feature type="domain" description="Zona occludens toxin N-terminal" evidence="2">
    <location>
        <begin position="7"/>
        <end position="180"/>
    </location>
</feature>